<protein>
    <submittedName>
        <fullName evidence="2">Uncharacterized protein</fullName>
    </submittedName>
</protein>
<sequence>MNTKVNFAGGWDTVWGAVSGQLGGVATLLTVIGMLMVLFSVLAWIYQKRRGANMQGLGGVFVVLFIGAVMAAPGAIIPGILRIIDWVANGLIALVNSTSRG</sequence>
<organism evidence="2 3">
    <name type="scientific">Brachybacterium equifaecis</name>
    <dbReference type="NCBI Taxonomy" id="2910770"/>
    <lineage>
        <taxon>Bacteria</taxon>
        <taxon>Bacillati</taxon>
        <taxon>Actinomycetota</taxon>
        <taxon>Actinomycetes</taxon>
        <taxon>Micrococcales</taxon>
        <taxon>Dermabacteraceae</taxon>
        <taxon>Brachybacterium</taxon>
    </lineage>
</organism>
<keyword evidence="3" id="KW-1185">Reference proteome</keyword>
<proteinExistence type="predicted"/>
<comment type="caution">
    <text evidence="2">The sequence shown here is derived from an EMBL/GenBank/DDBJ whole genome shotgun (WGS) entry which is preliminary data.</text>
</comment>
<reference evidence="2" key="1">
    <citation type="submission" date="2022-02" db="EMBL/GenBank/DDBJ databases">
        <authorList>
            <person name="Lee M."/>
            <person name="Kim S.-J."/>
            <person name="Jung M.-Y."/>
        </authorList>
    </citation>
    <scope>NUCLEOTIDE SEQUENCE</scope>
    <source>
        <strain evidence="2">JHP9</strain>
    </source>
</reference>
<feature type="transmembrane region" description="Helical" evidence="1">
    <location>
        <begin position="20"/>
        <end position="45"/>
    </location>
</feature>
<accession>A0ABT0R355</accession>
<keyword evidence="1" id="KW-1133">Transmembrane helix</keyword>
<evidence type="ECO:0000313" key="2">
    <source>
        <dbReference type="EMBL" id="MCL6424365.1"/>
    </source>
</evidence>
<dbReference type="EMBL" id="JAKNCJ010000012">
    <property type="protein sequence ID" value="MCL6424365.1"/>
    <property type="molecule type" value="Genomic_DNA"/>
</dbReference>
<keyword evidence="1" id="KW-0472">Membrane</keyword>
<feature type="transmembrane region" description="Helical" evidence="1">
    <location>
        <begin position="57"/>
        <end position="81"/>
    </location>
</feature>
<gene>
    <name evidence="2" type="ORF">Bequi_13425</name>
</gene>
<dbReference type="RefSeq" id="WP_249738445.1">
    <property type="nucleotide sequence ID" value="NZ_JAKNCJ010000012.1"/>
</dbReference>
<name>A0ABT0R355_9MICO</name>
<evidence type="ECO:0000256" key="1">
    <source>
        <dbReference type="SAM" id="Phobius"/>
    </source>
</evidence>
<evidence type="ECO:0000313" key="3">
    <source>
        <dbReference type="Proteomes" id="UP001203761"/>
    </source>
</evidence>
<dbReference type="Proteomes" id="UP001203761">
    <property type="component" value="Unassembled WGS sequence"/>
</dbReference>
<keyword evidence="1" id="KW-0812">Transmembrane</keyword>